<sequence>MNTTSTQSFKDHFLIAMPHLKDPNFADSVTYICEHNDQGAMGIVINRPTGLTLDEIFRQVGITPSHGNAHISDIICAGGPVELERGFVLHSPSESHWEATLQVAPGVQLTTSKDILLAIAQNEGPEYALIALGYSGWDKGQLEQEILDNSWLVCKADPNILFNTPIGDRLNAAVAALGINRSMLSPIAGHA</sequence>
<dbReference type="PANTHER" id="PTHR30327:SF1">
    <property type="entry name" value="UPF0301 PROTEIN YQGE"/>
    <property type="match status" value="1"/>
</dbReference>
<protein>
    <recommendedName>
        <fullName evidence="2">UPF0301 protein B9G39_22900</fullName>
    </recommendedName>
</protein>
<dbReference type="AlphaFoldDB" id="A0A4P9VT39"/>
<dbReference type="Proteomes" id="UP000257039">
    <property type="component" value="Unassembled WGS sequence"/>
</dbReference>
<comment type="similarity">
    <text evidence="1 2">Belongs to the UPF0301 (AlgH) family.</text>
</comment>
<dbReference type="HAMAP" id="MF_00758">
    <property type="entry name" value="UPF0301"/>
    <property type="match status" value="1"/>
</dbReference>
<name>A0A4P9VT39_9GAMM</name>
<evidence type="ECO:0000313" key="3">
    <source>
        <dbReference type="EMBL" id="RDH46838.1"/>
    </source>
</evidence>
<keyword evidence="4" id="KW-1185">Reference proteome</keyword>
<dbReference type="NCBIfam" id="NF001266">
    <property type="entry name" value="PRK00228.1-1"/>
    <property type="match status" value="1"/>
</dbReference>
<gene>
    <name evidence="3" type="ORF">B9G39_22900</name>
</gene>
<dbReference type="PANTHER" id="PTHR30327">
    <property type="entry name" value="UNCHARACTERIZED PROTEIN YQGE"/>
    <property type="match status" value="1"/>
</dbReference>
<dbReference type="GO" id="GO:0005829">
    <property type="term" value="C:cytosol"/>
    <property type="evidence" value="ECO:0007669"/>
    <property type="project" value="TreeGrafter"/>
</dbReference>
<evidence type="ECO:0000313" key="4">
    <source>
        <dbReference type="Proteomes" id="UP000257039"/>
    </source>
</evidence>
<proteinExistence type="inferred from homology"/>
<evidence type="ECO:0000256" key="2">
    <source>
        <dbReference type="HAMAP-Rule" id="MF_00758"/>
    </source>
</evidence>
<dbReference type="InterPro" id="IPR003774">
    <property type="entry name" value="AlgH-like"/>
</dbReference>
<accession>A0A4P9VT39</accession>
<dbReference type="Gene3D" id="3.40.1740.10">
    <property type="entry name" value="VC0467-like"/>
    <property type="match status" value="1"/>
</dbReference>
<dbReference type="SUPFAM" id="SSF143456">
    <property type="entry name" value="VC0467-like"/>
    <property type="match status" value="1"/>
</dbReference>
<dbReference type="RefSeq" id="WP_094789490.1">
    <property type="nucleotide sequence ID" value="NZ_NDXW01000001.1"/>
</dbReference>
<dbReference type="EMBL" id="NDXW01000001">
    <property type="protein sequence ID" value="RDH46838.1"/>
    <property type="molecule type" value="Genomic_DNA"/>
</dbReference>
<comment type="caution">
    <text evidence="3">The sequence shown here is derived from an EMBL/GenBank/DDBJ whole genome shotgun (WGS) entry which is preliminary data.</text>
</comment>
<dbReference type="Pfam" id="PF02622">
    <property type="entry name" value="DUF179"/>
    <property type="match status" value="1"/>
</dbReference>
<evidence type="ECO:0000256" key="1">
    <source>
        <dbReference type="ARBA" id="ARBA00009600"/>
    </source>
</evidence>
<organism evidence="3 4">
    <name type="scientific">Zooshikella ganghwensis</name>
    <dbReference type="NCBI Taxonomy" id="202772"/>
    <lineage>
        <taxon>Bacteria</taxon>
        <taxon>Pseudomonadati</taxon>
        <taxon>Pseudomonadota</taxon>
        <taxon>Gammaproteobacteria</taxon>
        <taxon>Oceanospirillales</taxon>
        <taxon>Zooshikellaceae</taxon>
        <taxon>Zooshikella</taxon>
    </lineage>
</organism>
<reference evidence="3 4" key="1">
    <citation type="submission" date="2017-04" db="EMBL/GenBank/DDBJ databases">
        <title>Draft genome sequence of Zooshikella ganghwensis VG4 isolated from Red Sea sediments.</title>
        <authorList>
            <person name="Rehman Z."/>
            <person name="Alam I."/>
            <person name="Kamau A."/>
            <person name="Bajic V."/>
            <person name="Leiknes T."/>
        </authorList>
    </citation>
    <scope>NUCLEOTIDE SEQUENCE [LARGE SCALE GENOMIC DNA]</scope>
    <source>
        <strain evidence="3 4">VG4</strain>
    </source>
</reference>